<dbReference type="EMBL" id="JAIQCV010000004">
    <property type="protein sequence ID" value="KAH1106893.1"/>
    <property type="molecule type" value="Genomic_DNA"/>
</dbReference>
<comment type="caution">
    <text evidence="2">The sequence shown here is derived from an EMBL/GenBank/DDBJ whole genome shotgun (WGS) entry which is preliminary data.</text>
</comment>
<organism evidence="2 3">
    <name type="scientific">Gossypium stocksii</name>
    <dbReference type="NCBI Taxonomy" id="47602"/>
    <lineage>
        <taxon>Eukaryota</taxon>
        <taxon>Viridiplantae</taxon>
        <taxon>Streptophyta</taxon>
        <taxon>Embryophyta</taxon>
        <taxon>Tracheophyta</taxon>
        <taxon>Spermatophyta</taxon>
        <taxon>Magnoliopsida</taxon>
        <taxon>eudicotyledons</taxon>
        <taxon>Gunneridae</taxon>
        <taxon>Pentapetalae</taxon>
        <taxon>rosids</taxon>
        <taxon>malvids</taxon>
        <taxon>Malvales</taxon>
        <taxon>Malvaceae</taxon>
        <taxon>Malvoideae</taxon>
        <taxon>Gossypium</taxon>
    </lineage>
</organism>
<accession>A0A9D3W2S5</accession>
<proteinExistence type="predicted"/>
<reference evidence="2 3" key="1">
    <citation type="journal article" date="2021" name="Plant Biotechnol. J.">
        <title>Multi-omics assisted identification of the key and species-specific regulatory components of drought-tolerant mechanisms in Gossypium stocksii.</title>
        <authorList>
            <person name="Yu D."/>
            <person name="Ke L."/>
            <person name="Zhang D."/>
            <person name="Wu Y."/>
            <person name="Sun Y."/>
            <person name="Mei J."/>
            <person name="Sun J."/>
            <person name="Sun Y."/>
        </authorList>
    </citation>
    <scope>NUCLEOTIDE SEQUENCE [LARGE SCALE GENOMIC DNA]</scope>
    <source>
        <strain evidence="3">cv. E1</strain>
        <tissue evidence="2">Leaf</tissue>
    </source>
</reference>
<feature type="region of interest" description="Disordered" evidence="1">
    <location>
        <begin position="19"/>
        <end position="58"/>
    </location>
</feature>
<feature type="compositionally biased region" description="Basic and acidic residues" evidence="1">
    <location>
        <begin position="27"/>
        <end position="41"/>
    </location>
</feature>
<keyword evidence="3" id="KW-1185">Reference proteome</keyword>
<gene>
    <name evidence="2" type="ORF">J1N35_010661</name>
</gene>
<evidence type="ECO:0000313" key="2">
    <source>
        <dbReference type="EMBL" id="KAH1106893.1"/>
    </source>
</evidence>
<feature type="compositionally biased region" description="Acidic residues" evidence="1">
    <location>
        <begin position="42"/>
        <end position="58"/>
    </location>
</feature>
<name>A0A9D3W2S5_9ROSI</name>
<dbReference type="AlphaFoldDB" id="A0A9D3W2S5"/>
<protein>
    <submittedName>
        <fullName evidence="2">Uncharacterized protein</fullName>
    </submittedName>
</protein>
<sequence>MKIGIDMFVKGQEGKNIQWPVKSSNTFKDKASKKEEEHSENSNDDEEDDEAIEDDMPY</sequence>
<dbReference type="Proteomes" id="UP000828251">
    <property type="component" value="Unassembled WGS sequence"/>
</dbReference>
<evidence type="ECO:0000256" key="1">
    <source>
        <dbReference type="SAM" id="MobiDB-lite"/>
    </source>
</evidence>
<evidence type="ECO:0000313" key="3">
    <source>
        <dbReference type="Proteomes" id="UP000828251"/>
    </source>
</evidence>